<dbReference type="InterPro" id="IPR016073">
    <property type="entry name" value="Skp1_comp_POZ"/>
</dbReference>
<protein>
    <recommendedName>
        <fullName evidence="8">SKP1 component dimerisation domain-containing protein</fullName>
    </recommendedName>
</protein>
<evidence type="ECO:0000256" key="1">
    <source>
        <dbReference type="ARBA" id="ARBA00004906"/>
    </source>
</evidence>
<accession>A0AAD8W477</accession>
<evidence type="ECO:0000313" key="7">
    <source>
        <dbReference type="Proteomes" id="UP001231189"/>
    </source>
</evidence>
<dbReference type="Gene3D" id="3.30.710.10">
    <property type="entry name" value="Potassium Channel Kv1.1, Chain A"/>
    <property type="match status" value="2"/>
</dbReference>
<name>A0AAD8W477_LOLMU</name>
<evidence type="ECO:0000259" key="4">
    <source>
        <dbReference type="Pfam" id="PF01466"/>
    </source>
</evidence>
<dbReference type="Pfam" id="PF03931">
    <property type="entry name" value="Skp1_POZ"/>
    <property type="match status" value="1"/>
</dbReference>
<dbReference type="GO" id="GO:0006511">
    <property type="term" value="P:ubiquitin-dependent protein catabolic process"/>
    <property type="evidence" value="ECO:0007669"/>
    <property type="project" value="InterPro"/>
</dbReference>
<feature type="domain" description="SKP1 component POZ" evidence="5">
    <location>
        <begin position="236"/>
        <end position="272"/>
    </location>
</feature>
<dbReference type="InterPro" id="IPR011333">
    <property type="entry name" value="SKP1/BTB/POZ_sf"/>
</dbReference>
<dbReference type="InterPro" id="IPR016072">
    <property type="entry name" value="Skp1_comp_dimer"/>
</dbReference>
<evidence type="ECO:0000256" key="3">
    <source>
        <dbReference type="ARBA" id="ARBA00022786"/>
    </source>
</evidence>
<dbReference type="Pfam" id="PF01466">
    <property type="entry name" value="Skp1"/>
    <property type="match status" value="2"/>
</dbReference>
<dbReference type="SMART" id="SM00512">
    <property type="entry name" value="Skp1"/>
    <property type="match status" value="1"/>
</dbReference>
<comment type="caution">
    <text evidence="6">The sequence shown here is derived from an EMBL/GenBank/DDBJ whole genome shotgun (WGS) entry which is preliminary data.</text>
</comment>
<dbReference type="InterPro" id="IPR001232">
    <property type="entry name" value="SKP1-like"/>
</dbReference>
<sequence length="445" mass="49525">MALRRFVALVRASAMMAHGRRAAAAAAARAHKGRACAMARVQALRAQAEAYSGAVASCAEARARNAQAMIRRCQHEAGVAAAAAANRLRRAHDRTFTVLFYVAYGESAPKTPSPIEDIEYLLKIRERAKRIQNLWNSINRLIDMFSELDPALQAMMISCIKPVLDFFAPLIELVNSLASSAPECPCPFLGLRGLPFDIFPVDEGLVGVITLAGHCAGYLLILLLALCLKFVLDVLELFATGCQSIKRMIKDAFIASNFNSKILSKIIEYCIKEDQRRKSAAAPGTERHPSEQNFDGHFDQAILINLILAADYLDTNELLDLTGQTVVQMIKGKSPKEIRQTFNLKNDFTLEEALHIQELMELTCQMAAYMIKAEIPDEFHMTVSVKNDLNTDDANMTELLDLTSQMVAEMILNKTPEEVCDTFNTRNGSTLYEENVRKENQWAFE</sequence>
<proteinExistence type="inferred from homology"/>
<comment type="pathway">
    <text evidence="1">Protein modification; protein ubiquitination.</text>
</comment>
<keyword evidence="7" id="KW-1185">Reference proteome</keyword>
<dbReference type="Proteomes" id="UP001231189">
    <property type="component" value="Unassembled WGS sequence"/>
</dbReference>
<evidence type="ECO:0000256" key="2">
    <source>
        <dbReference type="ARBA" id="ARBA00009993"/>
    </source>
</evidence>
<dbReference type="InterPro" id="IPR016897">
    <property type="entry name" value="SKP1"/>
</dbReference>
<dbReference type="EMBL" id="JAUUTY010000005">
    <property type="protein sequence ID" value="KAK1633034.1"/>
    <property type="molecule type" value="Genomic_DNA"/>
</dbReference>
<dbReference type="SUPFAM" id="SSF81382">
    <property type="entry name" value="Skp1 dimerisation domain-like"/>
    <property type="match status" value="2"/>
</dbReference>
<dbReference type="PANTHER" id="PTHR11165">
    <property type="entry name" value="SKP1"/>
    <property type="match status" value="1"/>
</dbReference>
<gene>
    <name evidence="6" type="ORF">QYE76_007349</name>
</gene>
<dbReference type="AlphaFoldDB" id="A0AAD8W477"/>
<dbReference type="InterPro" id="IPR036296">
    <property type="entry name" value="SKP1-like_dim_sf"/>
</dbReference>
<evidence type="ECO:0000313" key="6">
    <source>
        <dbReference type="EMBL" id="KAK1633034.1"/>
    </source>
</evidence>
<organism evidence="6 7">
    <name type="scientific">Lolium multiflorum</name>
    <name type="common">Italian ryegrass</name>
    <name type="synonym">Lolium perenne subsp. multiflorum</name>
    <dbReference type="NCBI Taxonomy" id="4521"/>
    <lineage>
        <taxon>Eukaryota</taxon>
        <taxon>Viridiplantae</taxon>
        <taxon>Streptophyta</taxon>
        <taxon>Embryophyta</taxon>
        <taxon>Tracheophyta</taxon>
        <taxon>Spermatophyta</taxon>
        <taxon>Magnoliopsida</taxon>
        <taxon>Liliopsida</taxon>
        <taxon>Poales</taxon>
        <taxon>Poaceae</taxon>
        <taxon>BOP clade</taxon>
        <taxon>Pooideae</taxon>
        <taxon>Poodae</taxon>
        <taxon>Poeae</taxon>
        <taxon>Poeae Chloroplast Group 2 (Poeae type)</taxon>
        <taxon>Loliodinae</taxon>
        <taxon>Loliinae</taxon>
        <taxon>Lolium</taxon>
    </lineage>
</organism>
<comment type="similarity">
    <text evidence="2">Belongs to the SKP1 family.</text>
</comment>
<keyword evidence="3" id="KW-0833">Ubl conjugation pathway</keyword>
<reference evidence="6" key="1">
    <citation type="submission" date="2023-07" db="EMBL/GenBank/DDBJ databases">
        <title>A chromosome-level genome assembly of Lolium multiflorum.</title>
        <authorList>
            <person name="Chen Y."/>
            <person name="Copetti D."/>
            <person name="Kolliker R."/>
            <person name="Studer B."/>
        </authorList>
    </citation>
    <scope>NUCLEOTIDE SEQUENCE</scope>
    <source>
        <strain evidence="6">02402/16</strain>
        <tissue evidence="6">Leaf</tissue>
    </source>
</reference>
<evidence type="ECO:0000259" key="5">
    <source>
        <dbReference type="Pfam" id="PF03931"/>
    </source>
</evidence>
<feature type="domain" description="SKP1 component dimerisation" evidence="4">
    <location>
        <begin position="398"/>
        <end position="443"/>
    </location>
</feature>
<evidence type="ECO:0008006" key="8">
    <source>
        <dbReference type="Google" id="ProtNLM"/>
    </source>
</evidence>
<dbReference type="GO" id="GO:0009867">
    <property type="term" value="P:jasmonic acid mediated signaling pathway"/>
    <property type="evidence" value="ECO:0007669"/>
    <property type="project" value="UniProtKB-ARBA"/>
</dbReference>
<feature type="domain" description="SKP1 component dimerisation" evidence="4">
    <location>
        <begin position="317"/>
        <end position="357"/>
    </location>
</feature>